<proteinExistence type="predicted"/>
<name>D3HST2_LEGLN</name>
<organism evidence="1 2">
    <name type="scientific">Legionella longbeachae serogroup 1 (strain NSW150)</name>
    <dbReference type="NCBI Taxonomy" id="661367"/>
    <lineage>
        <taxon>Bacteria</taxon>
        <taxon>Pseudomonadati</taxon>
        <taxon>Pseudomonadota</taxon>
        <taxon>Gammaproteobacteria</taxon>
        <taxon>Legionellales</taxon>
        <taxon>Legionellaceae</taxon>
        <taxon>Legionella</taxon>
    </lineage>
</organism>
<dbReference type="STRING" id="661367.LLO_1601"/>
<dbReference type="EMBL" id="FN650140">
    <property type="protein sequence ID" value="CBJ11972.1"/>
    <property type="molecule type" value="Genomic_DNA"/>
</dbReference>
<protein>
    <submittedName>
        <fullName evidence="1">Uncharacterized protein</fullName>
    </submittedName>
</protein>
<dbReference type="KEGG" id="llo:LLO_1601"/>
<dbReference type="GeneID" id="40925825"/>
<keyword evidence="2" id="KW-1185">Reference proteome</keyword>
<sequence>MWYLEIMRQLLEKLPQKKRKGGENFLKALFLCIGKVDAKPEMEFFLGLIDKAFSKFGDKAPNSVRLTEFSRYLFGLTLLYIKSSNDFAIWNSDFIPALDRIASFLVIDRDKKTIIKFLNQLEMDIFAGLNYKIDINFDQLRIILQKYSTLKTARSFIDACNNLNKTDASPGFKNLVRDAKKIVASAEVKDKNSVDFLLQFSLLTNKSKSHRLSTFQATTDSHVSSSTENTSHKFQ</sequence>
<gene>
    <name evidence="1" type="ordered locus">LLO_1601</name>
</gene>
<dbReference type="AlphaFoldDB" id="D3HST2"/>
<dbReference type="eggNOG" id="ENOG5030P7E">
    <property type="taxonomic scope" value="Bacteria"/>
</dbReference>
<evidence type="ECO:0000313" key="2">
    <source>
        <dbReference type="Proteomes" id="UP000001060"/>
    </source>
</evidence>
<reference evidence="1 2" key="1">
    <citation type="journal article" date="2010" name="PLoS Genet.">
        <title>Analysis of the Legionella longbeachae genome and transcriptome uncovers unique strategies to cause Legionnaires' disease.</title>
        <authorList>
            <person name="Cazalet C."/>
            <person name="Gomez-Valero L."/>
            <person name="Rusniok C."/>
            <person name="Lomma M."/>
            <person name="Dervins-Ravault D."/>
            <person name="Newton H."/>
            <person name="Sansom F."/>
            <person name="Jarraud S."/>
            <person name="Zidane N."/>
            <person name="Ma L."/>
            <person name="Bouchier C."/>
            <person name="Etienne J."/>
            <person name="Hartland E."/>
            <person name="Buchrieser C."/>
        </authorList>
    </citation>
    <scope>NUCLEOTIDE SEQUENCE [LARGE SCALE GENOMIC DNA]</scope>
    <source>
        <strain evidence="1 2">NSW150</strain>
    </source>
</reference>
<dbReference type="RefSeq" id="WP_003631607.1">
    <property type="nucleotide sequence ID" value="NC_013861.1"/>
</dbReference>
<dbReference type="Proteomes" id="UP000001060">
    <property type="component" value="Chromosome"/>
</dbReference>
<accession>D3HST2</accession>
<dbReference type="HOGENOM" id="CLU_1089018_0_0_6"/>
<evidence type="ECO:0000313" key="1">
    <source>
        <dbReference type="EMBL" id="CBJ11972.1"/>
    </source>
</evidence>
<dbReference type="OrthoDB" id="5654032at2"/>